<dbReference type="GO" id="GO:0015075">
    <property type="term" value="F:monoatomic ion transmembrane transporter activity"/>
    <property type="evidence" value="ECO:0007669"/>
    <property type="project" value="InterPro"/>
</dbReference>
<dbReference type="RefSeq" id="WP_349967657.1">
    <property type="nucleotide sequence ID" value="NZ_CP157942.1"/>
</dbReference>
<dbReference type="InterPro" id="IPR007208">
    <property type="entry name" value="MrpF/PhaF-like"/>
</dbReference>
<evidence type="ECO:0000256" key="4">
    <source>
        <dbReference type="ARBA" id="ARBA00022989"/>
    </source>
</evidence>
<evidence type="ECO:0000256" key="6">
    <source>
        <dbReference type="SAM" id="Phobius"/>
    </source>
</evidence>
<keyword evidence="3 6" id="KW-0812">Transmembrane</keyword>
<accession>A0AAU7Q2H7</accession>
<dbReference type="GO" id="GO:0005886">
    <property type="term" value="C:plasma membrane"/>
    <property type="evidence" value="ECO:0007669"/>
    <property type="project" value="UniProtKB-SubCell"/>
</dbReference>
<evidence type="ECO:0000256" key="5">
    <source>
        <dbReference type="ARBA" id="ARBA00023136"/>
    </source>
</evidence>
<keyword evidence="4 6" id="KW-1133">Transmembrane helix</keyword>
<dbReference type="Pfam" id="PF04066">
    <property type="entry name" value="MrpF_PhaF"/>
    <property type="match status" value="1"/>
</dbReference>
<keyword evidence="2" id="KW-1003">Cell membrane</keyword>
<comment type="subcellular location">
    <subcellularLocation>
        <location evidence="1">Cell membrane</location>
        <topology evidence="1">Multi-pass membrane protein</topology>
    </subcellularLocation>
</comment>
<evidence type="ECO:0000256" key="1">
    <source>
        <dbReference type="ARBA" id="ARBA00004651"/>
    </source>
</evidence>
<evidence type="ECO:0000256" key="2">
    <source>
        <dbReference type="ARBA" id="ARBA00022475"/>
    </source>
</evidence>
<name>A0AAU7Q2H7_9RICK</name>
<feature type="transmembrane region" description="Helical" evidence="6">
    <location>
        <begin position="62"/>
        <end position="80"/>
    </location>
</feature>
<proteinExistence type="predicted"/>
<reference evidence="7" key="1">
    <citation type="submission" date="2024-06" db="EMBL/GenBank/DDBJ databases">
        <authorList>
            <person name="Dussert Y."/>
            <person name="Peccoud J."/>
            <person name="Pigeault R."/>
        </authorList>
    </citation>
    <scope>NUCLEOTIDE SEQUENCE</scope>
    <source>
        <strain evidence="7">WArc</strain>
    </source>
</reference>
<organism evidence="7">
    <name type="scientific">Wolbachia endosymbiont of Armadillidium arcangelii</name>
    <dbReference type="NCBI Taxonomy" id="3158571"/>
    <lineage>
        <taxon>Bacteria</taxon>
        <taxon>Pseudomonadati</taxon>
        <taxon>Pseudomonadota</taxon>
        <taxon>Alphaproteobacteria</taxon>
        <taxon>Rickettsiales</taxon>
        <taxon>Anaplasmataceae</taxon>
        <taxon>Wolbachieae</taxon>
        <taxon>Wolbachia</taxon>
    </lineage>
</organism>
<gene>
    <name evidence="7" type="ORF">ABLO99_08355</name>
</gene>
<protein>
    <submittedName>
        <fullName evidence="7">Monovalent cation/H+ antiporter complex subunit F</fullName>
    </submittedName>
</protein>
<evidence type="ECO:0000256" key="3">
    <source>
        <dbReference type="ARBA" id="ARBA00022692"/>
    </source>
</evidence>
<sequence length="81" mass="9081">MISIAIYALLSCMSVMLCCIVFRSSDVYNKVLAFNNFSTQVVLLITAISIILNNFFLIDIALLYASISFISTIALMRLMLF</sequence>
<feature type="transmembrane region" description="Helical" evidence="6">
    <location>
        <begin position="37"/>
        <end position="56"/>
    </location>
</feature>
<evidence type="ECO:0000313" key="7">
    <source>
        <dbReference type="EMBL" id="XBS67127.1"/>
    </source>
</evidence>
<dbReference type="AlphaFoldDB" id="A0AAU7Q2H7"/>
<dbReference type="EMBL" id="CP157942">
    <property type="protein sequence ID" value="XBS67127.1"/>
    <property type="molecule type" value="Genomic_DNA"/>
</dbReference>
<feature type="transmembrane region" description="Helical" evidence="6">
    <location>
        <begin position="6"/>
        <end position="25"/>
    </location>
</feature>
<keyword evidence="5 6" id="KW-0472">Membrane</keyword>